<evidence type="ECO:0000256" key="4">
    <source>
        <dbReference type="PIRSR" id="PIRSR000114-1"/>
    </source>
</evidence>
<comment type="function">
    <text evidence="3">Catalyzes the reduction of the glycolytic intermediate dihydroxyacetone phosphate (DHAP) to sn-glycerol 3-phosphate (G3P).</text>
</comment>
<dbReference type="InterPro" id="IPR006109">
    <property type="entry name" value="G3P_DH_NAD-dep_C"/>
</dbReference>
<dbReference type="Gene3D" id="3.40.50.720">
    <property type="entry name" value="NAD(P)-binding Rossmann-like Domain"/>
    <property type="match status" value="1"/>
</dbReference>
<gene>
    <name evidence="3" type="primary">gpsA</name>
</gene>
<dbReference type="Pfam" id="PF01210">
    <property type="entry name" value="NAD_Gly3P_dh_N"/>
    <property type="match status" value="1"/>
</dbReference>
<feature type="binding site" evidence="3">
    <location>
        <position position="105"/>
    </location>
    <ligand>
        <name>NADPH</name>
        <dbReference type="ChEBI" id="CHEBI:57783"/>
    </ligand>
</feature>
<dbReference type="PRINTS" id="PR00077">
    <property type="entry name" value="GPDHDRGNASE"/>
</dbReference>
<dbReference type="NCBIfam" id="NF000942">
    <property type="entry name" value="PRK00094.1-4"/>
    <property type="match status" value="1"/>
</dbReference>
<dbReference type="EMBL" id="KP211913">
    <property type="protein sequence ID" value="ANV80961.1"/>
    <property type="molecule type" value="Genomic_DNA"/>
</dbReference>
<dbReference type="PIRSF" id="PIRSF000114">
    <property type="entry name" value="Glycerol-3-P_dh"/>
    <property type="match status" value="1"/>
</dbReference>
<dbReference type="GO" id="GO:0006650">
    <property type="term" value="P:glycerophospholipid metabolic process"/>
    <property type="evidence" value="ECO:0007669"/>
    <property type="project" value="UniProtKB-UniRule"/>
</dbReference>
<feature type="binding site" evidence="3">
    <location>
        <position position="260"/>
    </location>
    <ligand>
        <name>sn-glycerol 3-phosphate</name>
        <dbReference type="ChEBI" id="CHEBI:57597"/>
    </ligand>
</feature>
<feature type="binding site" evidence="3">
    <location>
        <position position="249"/>
    </location>
    <ligand>
        <name>sn-glycerol 3-phosphate</name>
        <dbReference type="ChEBI" id="CHEBI:57597"/>
    </ligand>
</feature>
<protein>
    <recommendedName>
        <fullName evidence="3">Glycerol-3-phosphate dehydrogenase [NAD(P)+]</fullName>
        <ecNumber evidence="3">1.1.1.94</ecNumber>
    </recommendedName>
    <alternativeName>
        <fullName evidence="3">NAD(P)(+)-dependent glycerol-3-phosphate dehydrogenase</fullName>
    </alternativeName>
    <alternativeName>
        <fullName evidence="3">NAD(P)H-dependent dihydroxyacetone-phosphate reductase</fullName>
    </alternativeName>
</protein>
<dbReference type="Gene3D" id="1.10.1040.10">
    <property type="entry name" value="N-(1-d-carboxylethyl)-l-norvaline Dehydrogenase, domain 2"/>
    <property type="match status" value="1"/>
</dbReference>
<evidence type="ECO:0000256" key="1">
    <source>
        <dbReference type="ARBA" id="ARBA00011009"/>
    </source>
</evidence>
<feature type="binding site" evidence="3">
    <location>
        <position position="260"/>
    </location>
    <ligand>
        <name>NADPH</name>
        <dbReference type="ChEBI" id="CHEBI:57783"/>
    </ligand>
</feature>
<reference evidence="10" key="1">
    <citation type="submission" date="2014-11" db="EMBL/GenBank/DDBJ databases">
        <authorList>
            <person name="Zhu J."/>
            <person name="Qi W."/>
            <person name="Song R."/>
        </authorList>
    </citation>
    <scope>NUCLEOTIDE SEQUENCE</scope>
</reference>
<accession>A0A1B1TFA5</accession>
<keyword evidence="3" id="KW-0963">Cytoplasm</keyword>
<dbReference type="GO" id="GO:0046168">
    <property type="term" value="P:glycerol-3-phosphate catabolic process"/>
    <property type="evidence" value="ECO:0007669"/>
    <property type="project" value="InterPro"/>
</dbReference>
<dbReference type="GO" id="GO:0051287">
    <property type="term" value="F:NAD binding"/>
    <property type="evidence" value="ECO:0007669"/>
    <property type="project" value="InterPro"/>
</dbReference>
<dbReference type="UniPathway" id="UPA00940"/>
<proteinExistence type="inferred from homology"/>
<feature type="binding site" evidence="5">
    <location>
        <position position="105"/>
    </location>
    <ligand>
        <name>substrate</name>
    </ligand>
</feature>
<keyword evidence="3 6" id="KW-0520">NAD</keyword>
<feature type="active site" description="Proton acceptor" evidence="3 4">
    <location>
        <position position="191"/>
    </location>
</feature>
<sequence>MAHIAILGLGNWGTAVARMWLLDGHKVKGWTIEQEVYESITMDQVNKKYLPEHSVEGLEVTMHINEALEGVEIVVLAVPSSVILDVFDDVLPHLRPGHVLIDLAKGLAPGKRLISEAIHNKLKEADMNNPLAVVTGPTIAPEAASGVMTTALVASEDESVAKKLAKTLTTQTFILHPASDPVGAELWGAFKNVVALTCGLVDGLKVNGTLGGDNLKAAIFMAGFKEGCILLPLLGAKAEVAFGPAGLGDLYVTATSPYGRNRSMGEKLGTGLTLEQALEEMHMVAEGVRAARMFIRRAEDENISTPFTKAINTLLDGDIDAEECCRRIVALN</sequence>
<feature type="binding site" evidence="3">
    <location>
        <position position="284"/>
    </location>
    <ligand>
        <name>NADPH</name>
        <dbReference type="ChEBI" id="CHEBI:57783"/>
    </ligand>
</feature>
<dbReference type="PANTHER" id="PTHR11728">
    <property type="entry name" value="GLYCEROL-3-PHOSPHATE DEHYDROGENASE"/>
    <property type="match status" value="1"/>
</dbReference>
<evidence type="ECO:0000256" key="2">
    <source>
        <dbReference type="ARBA" id="ARBA00023002"/>
    </source>
</evidence>
<evidence type="ECO:0000256" key="3">
    <source>
        <dbReference type="HAMAP-Rule" id="MF_00394"/>
    </source>
</evidence>
<feature type="binding site" evidence="3">
    <location>
        <position position="191"/>
    </location>
    <ligand>
        <name>sn-glycerol 3-phosphate</name>
        <dbReference type="ChEBI" id="CHEBI:57597"/>
    </ligand>
</feature>
<feature type="binding site" evidence="3">
    <location>
        <position position="105"/>
    </location>
    <ligand>
        <name>sn-glycerol 3-phosphate</name>
        <dbReference type="ChEBI" id="CHEBI:57597"/>
    </ligand>
</feature>
<name>A0A1B1TFA5_9ARCH</name>
<dbReference type="EC" id="1.1.1.94" evidence="3"/>
<dbReference type="GO" id="GO:0005829">
    <property type="term" value="C:cytosol"/>
    <property type="evidence" value="ECO:0007669"/>
    <property type="project" value="TreeGrafter"/>
</dbReference>
<dbReference type="SUPFAM" id="SSF51735">
    <property type="entry name" value="NAD(P)-binding Rossmann-fold domains"/>
    <property type="match status" value="1"/>
</dbReference>
<dbReference type="InterPro" id="IPR036291">
    <property type="entry name" value="NAD(P)-bd_dom_sf"/>
</dbReference>
<evidence type="ECO:0000256" key="7">
    <source>
        <dbReference type="RuleBase" id="RU000437"/>
    </source>
</evidence>
<feature type="binding site" evidence="6">
    <location>
        <position position="260"/>
    </location>
    <ligand>
        <name>NAD(+)</name>
        <dbReference type="ChEBI" id="CHEBI:57540"/>
    </ligand>
</feature>
<reference evidence="10" key="2">
    <citation type="journal article" date="2015" name="ISME J.">
        <title>A new class of marine Euryarchaeota group II from the Mediterranean deep chlorophyll maximum.</title>
        <authorList>
            <person name="Martin-Cuadrado A.B."/>
            <person name="Garcia-Heredia I."/>
            <person name="Molto A.G."/>
            <person name="Lopez-Ubeda R."/>
            <person name="Kimes N."/>
            <person name="Lopez-Garcia P."/>
            <person name="Moreira D."/>
            <person name="Rodriguez-Valera F."/>
        </authorList>
    </citation>
    <scope>NUCLEOTIDE SEQUENCE</scope>
</reference>
<comment type="similarity">
    <text evidence="1 3 7">Belongs to the NAD-dependent glycerol-3-phosphate dehydrogenase family.</text>
</comment>
<comment type="caution">
    <text evidence="3">Lacks conserved residue(s) required for the propagation of feature annotation.</text>
</comment>
<dbReference type="HAMAP" id="MF_00394">
    <property type="entry name" value="NAD_Glyc3P_dehydrog"/>
    <property type="match status" value="1"/>
</dbReference>
<feature type="binding site" evidence="5">
    <location>
        <begin position="260"/>
        <end position="261"/>
    </location>
    <ligand>
        <name>substrate</name>
    </ligand>
</feature>
<comment type="catalytic activity">
    <reaction evidence="3">
        <text>sn-glycerol 3-phosphate + NADP(+) = dihydroxyacetone phosphate + NADPH + H(+)</text>
        <dbReference type="Rhea" id="RHEA:11096"/>
        <dbReference type="ChEBI" id="CHEBI:15378"/>
        <dbReference type="ChEBI" id="CHEBI:57597"/>
        <dbReference type="ChEBI" id="CHEBI:57642"/>
        <dbReference type="ChEBI" id="CHEBI:57783"/>
        <dbReference type="ChEBI" id="CHEBI:58349"/>
        <dbReference type="EC" id="1.1.1.94"/>
    </reaction>
</comment>
<evidence type="ECO:0000259" key="9">
    <source>
        <dbReference type="Pfam" id="PF07479"/>
    </source>
</evidence>
<organism evidence="10">
    <name type="scientific">uncultured Poseidoniia archaeon</name>
    <dbReference type="NCBI Taxonomy" id="1697135"/>
    <lineage>
        <taxon>Archaea</taxon>
        <taxon>Methanobacteriati</taxon>
        <taxon>Thermoplasmatota</taxon>
        <taxon>Candidatus Poseidoniia</taxon>
        <taxon>environmental samples</taxon>
    </lineage>
</organism>
<dbReference type="SUPFAM" id="SSF48179">
    <property type="entry name" value="6-phosphogluconate dehydrogenase C-terminal domain-like"/>
    <property type="match status" value="1"/>
</dbReference>
<feature type="binding site" evidence="3">
    <location>
        <position position="286"/>
    </location>
    <ligand>
        <name>NADPH</name>
        <dbReference type="ChEBI" id="CHEBI:57783"/>
    </ligand>
</feature>
<dbReference type="InterPro" id="IPR013328">
    <property type="entry name" value="6PGD_dom2"/>
</dbReference>
<feature type="domain" description="Glycerol-3-phosphate dehydrogenase NAD-dependent N-terminal" evidence="8">
    <location>
        <begin position="4"/>
        <end position="160"/>
    </location>
</feature>
<evidence type="ECO:0000256" key="5">
    <source>
        <dbReference type="PIRSR" id="PIRSR000114-2"/>
    </source>
</evidence>
<evidence type="ECO:0000256" key="6">
    <source>
        <dbReference type="PIRSR" id="PIRSR000114-3"/>
    </source>
</evidence>
<keyword evidence="3" id="KW-0547">Nucleotide-binding</keyword>
<dbReference type="GO" id="GO:0046167">
    <property type="term" value="P:glycerol-3-phosphate biosynthetic process"/>
    <property type="evidence" value="ECO:0007669"/>
    <property type="project" value="UniProtKB-UniRule"/>
</dbReference>
<feature type="binding site" evidence="6">
    <location>
        <position position="140"/>
    </location>
    <ligand>
        <name>NAD(+)</name>
        <dbReference type="ChEBI" id="CHEBI:57540"/>
    </ligand>
</feature>
<feature type="binding site" evidence="3">
    <location>
        <position position="140"/>
    </location>
    <ligand>
        <name>NADPH</name>
        <dbReference type="ChEBI" id="CHEBI:57783"/>
    </ligand>
</feature>
<evidence type="ECO:0000313" key="10">
    <source>
        <dbReference type="EMBL" id="ANV80961.1"/>
    </source>
</evidence>
<feature type="binding site" evidence="3">
    <location>
        <position position="49"/>
    </location>
    <ligand>
        <name>NADPH</name>
        <dbReference type="ChEBI" id="CHEBI:57783"/>
    </ligand>
</feature>
<dbReference type="PANTHER" id="PTHR11728:SF1">
    <property type="entry name" value="GLYCEROL-3-PHOSPHATE DEHYDROGENASE [NAD(+)] 2, CHLOROPLASTIC"/>
    <property type="match status" value="1"/>
</dbReference>
<dbReference type="NCBIfam" id="NF000940">
    <property type="entry name" value="PRK00094.1-2"/>
    <property type="match status" value="1"/>
</dbReference>
<evidence type="ECO:0000259" key="8">
    <source>
        <dbReference type="Pfam" id="PF01210"/>
    </source>
</evidence>
<dbReference type="AlphaFoldDB" id="A0A1B1TFA5"/>
<feature type="binding site" evidence="3">
    <location>
        <position position="12"/>
    </location>
    <ligand>
        <name>NADPH</name>
        <dbReference type="ChEBI" id="CHEBI:57783"/>
    </ligand>
</feature>
<feature type="binding site" evidence="6">
    <location>
        <begin position="8"/>
        <end position="13"/>
    </location>
    <ligand>
        <name>NAD(+)</name>
        <dbReference type="ChEBI" id="CHEBI:57540"/>
    </ligand>
</feature>
<comment type="subcellular location">
    <subcellularLocation>
        <location evidence="3">Cytoplasm</location>
    </subcellularLocation>
</comment>
<dbReference type="GO" id="GO:0005975">
    <property type="term" value="P:carbohydrate metabolic process"/>
    <property type="evidence" value="ECO:0007669"/>
    <property type="project" value="InterPro"/>
</dbReference>
<dbReference type="InterPro" id="IPR008927">
    <property type="entry name" value="6-PGluconate_DH-like_C_sf"/>
</dbReference>
<keyword evidence="2 3" id="KW-0560">Oxidoreductase</keyword>
<feature type="binding site" evidence="3">
    <location>
        <position position="138"/>
    </location>
    <ligand>
        <name>sn-glycerol 3-phosphate</name>
        <dbReference type="ChEBI" id="CHEBI:57597"/>
    </ligand>
</feature>
<feature type="domain" description="Glycerol-3-phosphate dehydrogenase NAD-dependent C-terminal" evidence="9">
    <location>
        <begin position="180"/>
        <end position="324"/>
    </location>
</feature>
<dbReference type="Pfam" id="PF07479">
    <property type="entry name" value="NAD_Gly3P_dh_C"/>
    <property type="match status" value="1"/>
</dbReference>
<keyword evidence="3" id="KW-0521">NADP</keyword>
<dbReference type="InterPro" id="IPR006168">
    <property type="entry name" value="G3P_DH_NAD-dep"/>
</dbReference>
<feature type="binding site" evidence="3">
    <location>
        <position position="261"/>
    </location>
    <ligand>
        <name>sn-glycerol 3-phosphate</name>
        <dbReference type="ChEBI" id="CHEBI:57597"/>
    </ligand>
</feature>
<feature type="binding site" evidence="3">
    <location>
        <position position="136"/>
    </location>
    <ligand>
        <name>sn-glycerol 3-phosphate</name>
        <dbReference type="ChEBI" id="CHEBI:57597"/>
    </ligand>
</feature>
<dbReference type="InterPro" id="IPR011128">
    <property type="entry name" value="G3P_DH_NAD-dep_N"/>
</dbReference>
<comment type="catalytic activity">
    <reaction evidence="3">
        <text>sn-glycerol 3-phosphate + NAD(+) = dihydroxyacetone phosphate + NADH + H(+)</text>
        <dbReference type="Rhea" id="RHEA:11092"/>
        <dbReference type="ChEBI" id="CHEBI:15378"/>
        <dbReference type="ChEBI" id="CHEBI:57540"/>
        <dbReference type="ChEBI" id="CHEBI:57597"/>
        <dbReference type="ChEBI" id="CHEBI:57642"/>
        <dbReference type="ChEBI" id="CHEBI:57945"/>
        <dbReference type="EC" id="1.1.1.94"/>
    </reaction>
</comment>
<dbReference type="GO" id="GO:0141153">
    <property type="term" value="F:glycerol-3-phosphate dehydrogenase (NADP+) activity"/>
    <property type="evidence" value="ECO:0007669"/>
    <property type="project" value="RHEA"/>
</dbReference>